<organism evidence="2 3">
    <name type="scientific">Mixia osmundae (strain CBS 9802 / IAM 14324 / JCM 22182 / KY 12970)</name>
    <dbReference type="NCBI Taxonomy" id="764103"/>
    <lineage>
        <taxon>Eukaryota</taxon>
        <taxon>Fungi</taxon>
        <taxon>Dikarya</taxon>
        <taxon>Basidiomycota</taxon>
        <taxon>Pucciniomycotina</taxon>
        <taxon>Mixiomycetes</taxon>
        <taxon>Mixiales</taxon>
        <taxon>Mixiaceae</taxon>
        <taxon>Mixia</taxon>
    </lineage>
</organism>
<reference evidence="2 3" key="2">
    <citation type="journal article" date="2012" name="Open Biol.">
        <title>Characteristics of nucleosomes and linker DNA regions on the genome of the basidiomycete Mixia osmundae revealed by mono- and dinucleosome mapping.</title>
        <authorList>
            <person name="Nishida H."/>
            <person name="Kondo S."/>
            <person name="Matsumoto T."/>
            <person name="Suzuki Y."/>
            <person name="Yoshikawa H."/>
            <person name="Taylor T.D."/>
            <person name="Sugiyama J."/>
        </authorList>
    </citation>
    <scope>NUCLEOTIDE SEQUENCE [LARGE SCALE GENOMIC DNA]</scope>
    <source>
        <strain evidence="3">CBS 9802 / IAM 14324 / JCM 22182 / KY 12970</strain>
    </source>
</reference>
<dbReference type="InParanoid" id="G7E6R9"/>
<gene>
    <name evidence="2" type="primary">Mo05216</name>
    <name evidence="2" type="ORF">E5Q_05216</name>
</gene>
<evidence type="ECO:0000313" key="3">
    <source>
        <dbReference type="Proteomes" id="UP000009131"/>
    </source>
</evidence>
<protein>
    <recommendedName>
        <fullName evidence="4">ZP domain-containing protein</fullName>
    </recommendedName>
</protein>
<evidence type="ECO:0008006" key="4">
    <source>
        <dbReference type="Google" id="ProtNLM"/>
    </source>
</evidence>
<name>G7E6R9_MIXOS</name>
<dbReference type="AlphaFoldDB" id="G7E6R9"/>
<accession>G7E6R9</accession>
<evidence type="ECO:0000256" key="1">
    <source>
        <dbReference type="SAM" id="SignalP"/>
    </source>
</evidence>
<sequence length="719" mass="79729">MRLALIVLAAAGLAQAVYRSRCVKYAFCQVVCNSPPRSEFTYHVEASSVPSLALVKFYKIDLRDGGRRLRCSVRTDFAIETQVCTTEEDPRDRTGNTFSVEHDDIMPLDVLDSPFMATFEACCKVTRQTAHSLYLKAMTIADQWRFIARSSRVRVTCQAPPGDGPVQSICRSSFPEKFEAPCMVLTGTPPGSEFTYHVEASSLPSLALIRFIKKQNEDGRTRMYCSIRPEIGFKEQECKVEVDPADQSGGSYIVSHFDEIPIDVIDSQYTATFESCCKVLRRTTHQLDAYNEQMDNQWRLRLEAPIAQVVCDVPKGAGAVQSICRSSFPTRIAAPCRIHYGTCKVDYALTFGAFCKERNDSIEPGSHPGSFQSPPGSEFTYHVEASSPANLAFIKFYDKDYPDGRTNLFCSVKTELGFKEQTCAVVPNAADQTGRTFTLDHTEEIPLDVIDSQYTATFEACCNVFIKTTHRVEPLARLKIEQWTLLTHAPTAEVICDMPKGAGAVQSICRSSFPTRLSAPCLVEYNTCRTCATSTPSEVSQQRVAMSSGPSPARLSHVALCSLPERCLPAMRPTLLILTIACYVQAQTRVKCVGYSDCEVVCYSPPGAEFDYAVRATMPATLVGIRFYNLVESDGYRELRCAAKSAPGFEEQFCMTADSMTQPGEIFIVEHGGELRVEDLITPYKGWRNIFSTVTALMSRQQHSKRAAGSFGVLHIDST</sequence>
<dbReference type="Proteomes" id="UP000009131">
    <property type="component" value="Unassembled WGS sequence"/>
</dbReference>
<keyword evidence="1" id="KW-0732">Signal</keyword>
<evidence type="ECO:0000313" key="2">
    <source>
        <dbReference type="EMBL" id="GAA98529.1"/>
    </source>
</evidence>
<dbReference type="HOGENOM" id="CLU_384527_0_0_1"/>
<dbReference type="RefSeq" id="XP_014567652.1">
    <property type="nucleotide sequence ID" value="XM_014712166.1"/>
</dbReference>
<dbReference type="EMBL" id="BABT02000153">
    <property type="protein sequence ID" value="GAA98529.1"/>
    <property type="molecule type" value="Genomic_DNA"/>
</dbReference>
<comment type="caution">
    <text evidence="2">The sequence shown here is derived from an EMBL/GenBank/DDBJ whole genome shotgun (WGS) entry which is preliminary data.</text>
</comment>
<reference evidence="2 3" key="1">
    <citation type="journal article" date="2011" name="J. Gen. Appl. Microbiol.">
        <title>Draft genome sequencing of the enigmatic basidiomycete Mixia osmundae.</title>
        <authorList>
            <person name="Nishida H."/>
            <person name="Nagatsuka Y."/>
            <person name="Sugiyama J."/>
        </authorList>
    </citation>
    <scope>NUCLEOTIDE SEQUENCE [LARGE SCALE GENOMIC DNA]</scope>
    <source>
        <strain evidence="3">CBS 9802 / IAM 14324 / JCM 22182 / KY 12970</strain>
    </source>
</reference>
<keyword evidence="3" id="KW-1185">Reference proteome</keyword>
<feature type="chain" id="PRO_5009955782" description="ZP domain-containing protein" evidence="1">
    <location>
        <begin position="17"/>
        <end position="719"/>
    </location>
</feature>
<feature type="signal peptide" evidence="1">
    <location>
        <begin position="1"/>
        <end position="16"/>
    </location>
</feature>
<proteinExistence type="predicted"/>